<dbReference type="InterPro" id="IPR000182">
    <property type="entry name" value="GNAT_dom"/>
</dbReference>
<sequence length="142" mass="16324">MGSEVHEISTDPDRLDREWVHRVISTETYWAEGRTREDMDHAIAHSLPYGVYDASGKQVAFARLVTDRTYFAWLSDVFVDRAARGQGLSKLLMERIVADAEAMGLRRVLLATDDAQGLYRQFGFGDISDDYSWMYRVWATRP</sequence>
<dbReference type="AlphaFoldDB" id="A0A1G9LMG6"/>
<dbReference type="SUPFAM" id="SSF55729">
    <property type="entry name" value="Acyl-CoA N-acyltransferases (Nat)"/>
    <property type="match status" value="1"/>
</dbReference>
<gene>
    <name evidence="2" type="ORF">SAMN05216298_4608</name>
</gene>
<dbReference type="EMBL" id="FNGF01000007">
    <property type="protein sequence ID" value="SDL63044.1"/>
    <property type="molecule type" value="Genomic_DNA"/>
</dbReference>
<keyword evidence="3" id="KW-1185">Reference proteome</keyword>
<organism evidence="2 3">
    <name type="scientific">Glycomyces sambucus</name>
    <dbReference type="NCBI Taxonomy" id="380244"/>
    <lineage>
        <taxon>Bacteria</taxon>
        <taxon>Bacillati</taxon>
        <taxon>Actinomycetota</taxon>
        <taxon>Actinomycetes</taxon>
        <taxon>Glycomycetales</taxon>
        <taxon>Glycomycetaceae</taxon>
        <taxon>Glycomyces</taxon>
    </lineage>
</organism>
<dbReference type="RefSeq" id="WP_091053787.1">
    <property type="nucleotide sequence ID" value="NZ_FNGF01000007.1"/>
</dbReference>
<protein>
    <submittedName>
        <fullName evidence="2">Acetyltransferase (GNAT) family protein</fullName>
    </submittedName>
</protein>
<name>A0A1G9LMG6_9ACTN</name>
<dbReference type="InterPro" id="IPR016181">
    <property type="entry name" value="Acyl_CoA_acyltransferase"/>
</dbReference>
<dbReference type="PANTHER" id="PTHR43233">
    <property type="entry name" value="FAMILY N-ACETYLTRANSFERASE, PUTATIVE (AFU_ORTHOLOGUE AFUA_6G03350)-RELATED"/>
    <property type="match status" value="1"/>
</dbReference>
<dbReference type="STRING" id="380244.SAMN05216298_4608"/>
<accession>A0A1G9LMG6</accession>
<evidence type="ECO:0000259" key="1">
    <source>
        <dbReference type="PROSITE" id="PS51186"/>
    </source>
</evidence>
<evidence type="ECO:0000313" key="3">
    <source>
        <dbReference type="Proteomes" id="UP000198662"/>
    </source>
</evidence>
<evidence type="ECO:0000313" key="2">
    <source>
        <dbReference type="EMBL" id="SDL63044.1"/>
    </source>
</evidence>
<dbReference type="Proteomes" id="UP000198662">
    <property type="component" value="Unassembled WGS sequence"/>
</dbReference>
<keyword evidence="2" id="KW-0808">Transferase</keyword>
<dbReference type="CDD" id="cd04301">
    <property type="entry name" value="NAT_SF"/>
    <property type="match status" value="1"/>
</dbReference>
<dbReference type="PANTHER" id="PTHR43233:SF1">
    <property type="entry name" value="FAMILY N-ACETYLTRANSFERASE, PUTATIVE (AFU_ORTHOLOGUE AFUA_6G03350)-RELATED"/>
    <property type="match status" value="1"/>
</dbReference>
<dbReference type="PROSITE" id="PS51186">
    <property type="entry name" value="GNAT"/>
    <property type="match status" value="1"/>
</dbReference>
<dbReference type="GO" id="GO:0016747">
    <property type="term" value="F:acyltransferase activity, transferring groups other than amino-acyl groups"/>
    <property type="evidence" value="ECO:0007669"/>
    <property type="project" value="InterPro"/>
</dbReference>
<dbReference type="OrthoDB" id="3216107at2"/>
<reference evidence="3" key="1">
    <citation type="submission" date="2016-10" db="EMBL/GenBank/DDBJ databases">
        <authorList>
            <person name="Varghese N."/>
            <person name="Submissions S."/>
        </authorList>
    </citation>
    <scope>NUCLEOTIDE SEQUENCE [LARGE SCALE GENOMIC DNA]</scope>
    <source>
        <strain evidence="3">CGMCC 4.3147</strain>
    </source>
</reference>
<dbReference type="Gene3D" id="3.40.630.30">
    <property type="match status" value="1"/>
</dbReference>
<dbReference type="InterPro" id="IPR053144">
    <property type="entry name" value="Acetyltransferase_Butenolide"/>
</dbReference>
<proteinExistence type="predicted"/>
<feature type="domain" description="N-acetyltransferase" evidence="1">
    <location>
        <begin position="3"/>
        <end position="142"/>
    </location>
</feature>
<dbReference type="Pfam" id="PF00583">
    <property type="entry name" value="Acetyltransf_1"/>
    <property type="match status" value="1"/>
</dbReference>